<evidence type="ECO:0000313" key="3">
    <source>
        <dbReference type="Proteomes" id="UP000321863"/>
    </source>
</evidence>
<evidence type="ECO:0000313" key="2">
    <source>
        <dbReference type="EMBL" id="GEN76895.1"/>
    </source>
</evidence>
<gene>
    <name evidence="2" type="ORF">CHA01nite_26350</name>
</gene>
<keyword evidence="1" id="KW-0472">Membrane</keyword>
<keyword evidence="1" id="KW-0812">Transmembrane</keyword>
<feature type="transmembrane region" description="Helical" evidence="1">
    <location>
        <begin position="86"/>
        <end position="104"/>
    </location>
</feature>
<feature type="transmembrane region" description="Helical" evidence="1">
    <location>
        <begin position="12"/>
        <end position="29"/>
    </location>
</feature>
<proteinExistence type="predicted"/>
<keyword evidence="3" id="KW-1185">Reference proteome</keyword>
<name>A0A511YNX5_9FLAO</name>
<comment type="caution">
    <text evidence="2">The sequence shown here is derived from an EMBL/GenBank/DDBJ whole genome shotgun (WGS) entry which is preliminary data.</text>
</comment>
<dbReference type="EMBL" id="BJYJ01000015">
    <property type="protein sequence ID" value="GEN76895.1"/>
    <property type="molecule type" value="Genomic_DNA"/>
</dbReference>
<dbReference type="Proteomes" id="UP000321863">
    <property type="component" value="Unassembled WGS sequence"/>
</dbReference>
<dbReference type="AlphaFoldDB" id="A0A511YNX5"/>
<keyword evidence="1" id="KW-1133">Transmembrane helix</keyword>
<feature type="transmembrane region" description="Helical" evidence="1">
    <location>
        <begin position="125"/>
        <end position="143"/>
    </location>
</feature>
<evidence type="ECO:0008006" key="4">
    <source>
        <dbReference type="Google" id="ProtNLM"/>
    </source>
</evidence>
<sequence>MMYQTLTFLHSLFRWLVLLSLLCSVFRAWKGYSARKEFSGTDNSLRHWTATIAHIQLVLGITLYTQSPLVKYFWKNFDQAKASLDLLFFGLIHIGLMLTAIVLITTGSSMTKRKKDNRERFRTMLVYYGIALIIIFLAIPWPFSPFANRPYLR</sequence>
<accession>A0A511YNX5</accession>
<protein>
    <recommendedName>
        <fullName evidence="4">Cytochrome B</fullName>
    </recommendedName>
</protein>
<organism evidence="2 3">
    <name type="scientific">Chryseobacterium hagamense</name>
    <dbReference type="NCBI Taxonomy" id="395935"/>
    <lineage>
        <taxon>Bacteria</taxon>
        <taxon>Pseudomonadati</taxon>
        <taxon>Bacteroidota</taxon>
        <taxon>Flavobacteriia</taxon>
        <taxon>Flavobacteriales</taxon>
        <taxon>Weeksellaceae</taxon>
        <taxon>Chryseobacterium group</taxon>
        <taxon>Chryseobacterium</taxon>
    </lineage>
</organism>
<dbReference type="RefSeq" id="WP_228458414.1">
    <property type="nucleotide sequence ID" value="NZ_BJYJ01000015.1"/>
</dbReference>
<evidence type="ECO:0000256" key="1">
    <source>
        <dbReference type="SAM" id="Phobius"/>
    </source>
</evidence>
<reference evidence="2 3" key="1">
    <citation type="submission" date="2019-07" db="EMBL/GenBank/DDBJ databases">
        <title>Whole genome shotgun sequence of Chryseobacterium hagamense NBRC 105253.</title>
        <authorList>
            <person name="Hosoyama A."/>
            <person name="Uohara A."/>
            <person name="Ohji S."/>
            <person name="Ichikawa N."/>
        </authorList>
    </citation>
    <scope>NUCLEOTIDE SEQUENCE [LARGE SCALE GENOMIC DNA]</scope>
    <source>
        <strain evidence="2 3">NBRC 105253</strain>
    </source>
</reference>